<dbReference type="Proteomes" id="UP000634136">
    <property type="component" value="Unassembled WGS sequence"/>
</dbReference>
<feature type="compositionally biased region" description="Acidic residues" evidence="1">
    <location>
        <begin position="43"/>
        <end position="52"/>
    </location>
</feature>
<gene>
    <name evidence="2" type="ORF">G2W53_032902</name>
</gene>
<sequence length="52" mass="5582">MRRVSSNRVGSTGAGPSSVKKEPISLPGPPPGFGLLVEKDQEEKEDNEDDPF</sequence>
<feature type="compositionally biased region" description="Polar residues" evidence="1">
    <location>
        <begin position="1"/>
        <end position="10"/>
    </location>
</feature>
<reference evidence="2" key="1">
    <citation type="submission" date="2020-09" db="EMBL/GenBank/DDBJ databases">
        <title>Genome-Enabled Discovery of Anthraquinone Biosynthesis in Senna tora.</title>
        <authorList>
            <person name="Kang S.-H."/>
            <person name="Pandey R.P."/>
            <person name="Lee C.-M."/>
            <person name="Sim J.-S."/>
            <person name="Jeong J.-T."/>
            <person name="Choi B.-S."/>
            <person name="Jung M."/>
            <person name="Ginzburg D."/>
            <person name="Zhao K."/>
            <person name="Won S.Y."/>
            <person name="Oh T.-J."/>
            <person name="Yu Y."/>
            <person name="Kim N.-H."/>
            <person name="Lee O.R."/>
            <person name="Lee T.-H."/>
            <person name="Bashyal P."/>
            <person name="Kim T.-S."/>
            <person name="Lee W.-H."/>
            <person name="Kawkins C."/>
            <person name="Kim C.-K."/>
            <person name="Kim J.S."/>
            <person name="Ahn B.O."/>
            <person name="Rhee S.Y."/>
            <person name="Sohng J.K."/>
        </authorList>
    </citation>
    <scope>NUCLEOTIDE SEQUENCE</scope>
    <source>
        <tissue evidence="2">Leaf</tissue>
    </source>
</reference>
<name>A0A834WAK0_9FABA</name>
<proteinExistence type="predicted"/>
<organism evidence="2 3">
    <name type="scientific">Senna tora</name>
    <dbReference type="NCBI Taxonomy" id="362788"/>
    <lineage>
        <taxon>Eukaryota</taxon>
        <taxon>Viridiplantae</taxon>
        <taxon>Streptophyta</taxon>
        <taxon>Embryophyta</taxon>
        <taxon>Tracheophyta</taxon>
        <taxon>Spermatophyta</taxon>
        <taxon>Magnoliopsida</taxon>
        <taxon>eudicotyledons</taxon>
        <taxon>Gunneridae</taxon>
        <taxon>Pentapetalae</taxon>
        <taxon>rosids</taxon>
        <taxon>fabids</taxon>
        <taxon>Fabales</taxon>
        <taxon>Fabaceae</taxon>
        <taxon>Caesalpinioideae</taxon>
        <taxon>Cassia clade</taxon>
        <taxon>Senna</taxon>
    </lineage>
</organism>
<comment type="caution">
    <text evidence="2">The sequence shown here is derived from an EMBL/GenBank/DDBJ whole genome shotgun (WGS) entry which is preliminary data.</text>
</comment>
<feature type="region of interest" description="Disordered" evidence="1">
    <location>
        <begin position="1"/>
        <end position="52"/>
    </location>
</feature>
<evidence type="ECO:0000313" key="3">
    <source>
        <dbReference type="Proteomes" id="UP000634136"/>
    </source>
</evidence>
<accession>A0A834WAK0</accession>
<dbReference type="AlphaFoldDB" id="A0A834WAK0"/>
<protein>
    <submittedName>
        <fullName evidence="2">Uncharacterized protein</fullName>
    </submittedName>
</protein>
<evidence type="ECO:0000313" key="2">
    <source>
        <dbReference type="EMBL" id="KAF7811926.1"/>
    </source>
</evidence>
<keyword evidence="3" id="KW-1185">Reference proteome</keyword>
<dbReference type="EMBL" id="JAAIUW010000010">
    <property type="protein sequence ID" value="KAF7811926.1"/>
    <property type="molecule type" value="Genomic_DNA"/>
</dbReference>
<evidence type="ECO:0000256" key="1">
    <source>
        <dbReference type="SAM" id="MobiDB-lite"/>
    </source>
</evidence>